<dbReference type="SUPFAM" id="SSF51182">
    <property type="entry name" value="RmlC-like cupins"/>
    <property type="match status" value="1"/>
</dbReference>
<dbReference type="InterPro" id="IPR011051">
    <property type="entry name" value="RmlC_Cupin_sf"/>
</dbReference>
<dbReference type="Gene3D" id="2.60.120.10">
    <property type="entry name" value="Jelly Rolls"/>
    <property type="match status" value="1"/>
</dbReference>
<accession>A0A315ZBA9</accession>
<evidence type="ECO:0000313" key="3">
    <source>
        <dbReference type="Proteomes" id="UP000245535"/>
    </source>
</evidence>
<sequence>MKTAQYWIEKLEMEKHPEGGYFKETYRSDQTLKIEGLPARFSGDRSASTCILYLLEKDDFSSFHRIASDEIWHFYTGTSALEVLELSFEGDLLSHKLGSNFENGEYFQAMVPAGAWFGARLADQNENAYALVGCTVAPGFDFEDFEMAKSAELMEIFPTQKEIIEKMCRQ</sequence>
<dbReference type="RefSeq" id="WP_109616954.1">
    <property type="nucleotide sequence ID" value="NZ_QGDO01000002.1"/>
</dbReference>
<comment type="caution">
    <text evidence="2">The sequence shown here is derived from an EMBL/GenBank/DDBJ whole genome shotgun (WGS) entry which is preliminary data.</text>
</comment>
<dbReference type="InterPro" id="IPR009327">
    <property type="entry name" value="Cupin_DUF985"/>
</dbReference>
<dbReference type="Proteomes" id="UP000245535">
    <property type="component" value="Unassembled WGS sequence"/>
</dbReference>
<dbReference type="EMBL" id="QGDO01000002">
    <property type="protein sequence ID" value="PWJ42831.1"/>
    <property type="molecule type" value="Genomic_DNA"/>
</dbReference>
<evidence type="ECO:0000259" key="1">
    <source>
        <dbReference type="Pfam" id="PF06172"/>
    </source>
</evidence>
<reference evidence="2 3" key="1">
    <citation type="submission" date="2018-03" db="EMBL/GenBank/DDBJ databases">
        <title>Genomic Encyclopedia of Archaeal and Bacterial Type Strains, Phase II (KMG-II): from individual species to whole genera.</title>
        <authorList>
            <person name="Goeker M."/>
        </authorList>
    </citation>
    <scope>NUCLEOTIDE SEQUENCE [LARGE SCALE GENOMIC DNA]</scope>
    <source>
        <strain evidence="2 3">DSM 28229</strain>
    </source>
</reference>
<dbReference type="InterPro" id="IPR014710">
    <property type="entry name" value="RmlC-like_jellyroll"/>
</dbReference>
<protein>
    <recommendedName>
        <fullName evidence="1">DUF985 domain-containing protein</fullName>
    </recommendedName>
</protein>
<organism evidence="2 3">
    <name type="scientific">Sediminitomix flava</name>
    <dbReference type="NCBI Taxonomy" id="379075"/>
    <lineage>
        <taxon>Bacteria</taxon>
        <taxon>Pseudomonadati</taxon>
        <taxon>Bacteroidota</taxon>
        <taxon>Cytophagia</taxon>
        <taxon>Cytophagales</taxon>
        <taxon>Flammeovirgaceae</taxon>
        <taxon>Sediminitomix</taxon>
    </lineage>
</organism>
<feature type="domain" description="DUF985" evidence="1">
    <location>
        <begin position="5"/>
        <end position="148"/>
    </location>
</feature>
<dbReference type="PANTHER" id="PTHR33387:SF3">
    <property type="entry name" value="DUF985 DOMAIN-CONTAINING PROTEIN"/>
    <property type="match status" value="1"/>
</dbReference>
<evidence type="ECO:0000313" key="2">
    <source>
        <dbReference type="EMBL" id="PWJ42831.1"/>
    </source>
</evidence>
<gene>
    <name evidence="2" type="ORF">BC781_102377</name>
</gene>
<dbReference type="CDD" id="cd06121">
    <property type="entry name" value="cupin_YML079wp"/>
    <property type="match status" value="1"/>
</dbReference>
<proteinExistence type="predicted"/>
<name>A0A315ZBA9_SEDFL</name>
<keyword evidence="3" id="KW-1185">Reference proteome</keyword>
<dbReference type="PANTHER" id="PTHR33387">
    <property type="entry name" value="RMLC-LIKE JELLY ROLL FOLD PROTEIN"/>
    <property type="match status" value="1"/>
</dbReference>
<dbReference type="OrthoDB" id="9798288at2"/>
<dbReference type="AlphaFoldDB" id="A0A315ZBA9"/>
<dbReference type="InterPro" id="IPR039935">
    <property type="entry name" value="YML079W-like"/>
</dbReference>
<dbReference type="Pfam" id="PF06172">
    <property type="entry name" value="Cupin_5"/>
    <property type="match status" value="1"/>
</dbReference>